<dbReference type="OrthoDB" id="68020at2759"/>
<feature type="compositionally biased region" description="Basic residues" evidence="6">
    <location>
        <begin position="764"/>
        <end position="774"/>
    </location>
</feature>
<dbReference type="GO" id="GO:0005634">
    <property type="term" value="C:nucleus"/>
    <property type="evidence" value="ECO:0007669"/>
    <property type="project" value="UniProtKB-SubCell"/>
</dbReference>
<dbReference type="PANTHER" id="PTHR15180:SF1">
    <property type="entry name" value="GENERAL TRANSCRIPTION FACTOR 3C POLYPEPTIDE 1"/>
    <property type="match status" value="1"/>
</dbReference>
<evidence type="ECO:0000256" key="3">
    <source>
        <dbReference type="ARBA" id="ARBA00023125"/>
    </source>
</evidence>
<keyword evidence="3" id="KW-0238">DNA-binding</keyword>
<dbReference type="HOGENOM" id="CLU_000498_0_0_1"/>
<feature type="region of interest" description="Disordered" evidence="6">
    <location>
        <begin position="757"/>
        <end position="782"/>
    </location>
</feature>
<sequence>MIDDLVKYCLTEVAYEGELGCTIERLKELITRFSDTALSSSSLRPSTSDTQKTNQPKQNVDDAYCAYVYSIIAKHPSIVIGTVPDGTPPVWIAPAPHKKGQAPPPPPVSLNVIPEAEEKSMADLQNEYGTQLRIAVDKETCFVALTGSHNRPSRLSDTVYSTLQIITRAREKGIAVKDLGPITKYDPKSIFYQIAQLVDMNLVVKVSKGPSMNWAVLKKFYERSQLWQMIVGEKDAGPEGEGDERENLGDEAKNADLVANVHLLRYRVLKLVERSTNQIHQYNNMIVSAGFTNPTKSQRRFFTSRLNEMIQEGLLEKIGIPTDRGTAICVKLTEKGKEILEKRNPESEEQTLEQPLNNESVMEADIEDEEFAWTEDTRPSRGVGLQRQIISLLDANPGGLTIKELSATLGNFDRRTIEQVLARLCTRVPPRHLADLHPVTVMETEGKMRRQRYFTIKHYRQLLEEQNLPDDRYNWLHMDDVGKYAHVDEAAFWKTPADITQYLIQIQEERGKKAKDSAKQSAAKKKVYKNPVINGVPKRGRPRKDAVVVEGEASAAPKADKKRPPKRKAIELETINEEGEGLPNPTEVSPDQDSALPVGKPTKSRKRKKKDVPTSDLLVEAVVEEDQENDMPEPDDQTVPDADIPSEIQGISETLASIKASIALDIPVSTRSKTGAKKGKKRAIAEVADTGVLMPPKKKQKTSSTALSPERGSQIARTADDVEPPPQGSETIIPEPVQDSQPVVEPIRTDVEPATEIISPKSPLRPHRRPKQQKPRATNVSELRRQQEIMDVLLANDGIMQLNTEMAIHLRDHVQELAESGIQTGQGAGFLSDKKTIGRTVSALEEKGRVKVLKTVILDPNRKGTLQQPTTIIYLPETSQEKLQVFLVSLQKPYKPTIQLSSTPLPVTEVIEYSKSTRRTVLTSQDEDINPPGMSAADIAGPRQQFLEDRQTVAQLFGFLLGKSRRAQELYLFTLSHILSDSPSPTVISVQERIVSTAYWTEDYPLGSFCAVIPTQVYIPYLEAAQNDPNALNEPLKSLNPALRRALGVKHARTRLRLMEIFVVLRSLQLITPLKESPDGTIIATDTGGDDGPRSFAEVEATLGATSTPPAFWRFNQQVPLWLFVLAKFTSQHIETEPPFYKDLTISTLDDAVAYWSLLQRVCDRQTDFAAFDVGSNPLKPLSIPPAVLTSLCHFRGWTADYRLSKLQEEYLKDMVDVNTLTTPLNDPTPDRLMQAAFITCAPQQVICNYFAKRAAKLETAFERIERKKQKATGAIPPNDALQRSLAQKAEQHLQDVGAKWDRLVKGIVGDELSSENAEKLRPLRGRYIMVGGVVDEEKLKDLVENVIRNPVESVRKRYQKTSSKFTSNLPPEIQMEHIEEAMPQLDRIFRPFVAQVRTPLLPVDANGFPPLPPALFHQATRPVADIIESMGAAPEDEAPRPKRGKASSVNAEGTNEGKKGNGARRKRFHWNEEYEELLHDTVAIIRARCREKGHGIRWQPAEKVFPPVRANNLRTHFNKYVAQPGAANYMDRLERGWYALWQVHKGRPELPLADPSDTDGSDIIAHVEFLRKYLDKRKLLSNIERVEESSISVANSQFELPDDINSISTYFRVEEQGQPAMESILQQYWGDLPAYLNERSHTVSATAFTEKQTPIPDAPILEQSVAESVIQIIVATEHERYSEEVATALLLPFGEETIKHATNSLWKRGTISKIPKTKVGRGYRMSESNADDITGKFPVQRIEDAAALETVFQEDPDEWRSWSINASEGEMAALLWRASKHEAEFKIQIPDLKMARDIAQWTSRKIQDEMLETRLEVLFTQPDEDTTTPSENDTELSKGQDAHENNATLGDTANSAVSMHGKTYDGKAASCLIVHGAGELVNCVECLKSAQESLLAQHPMLEANILGLLERLETMGKHGMFAEDVWASSEYSFAAPSVISCVPPLAFWSGYTRSCLVASRFLGSYAVWLRDRGAEGNDGNSHLVIPRRWIDLNHNTVSDTWKSALRAVVGLLLTKPLADHFGLIRHFHKVYDRLDILAVLEHLQEKGVIRMVDTSPSRESGRKLGQMTVEEEARTLWELEKGFEWHMLL</sequence>
<dbReference type="Proteomes" id="UP000054097">
    <property type="component" value="Unassembled WGS sequence"/>
</dbReference>
<dbReference type="GO" id="GO:0006384">
    <property type="term" value="P:transcription initiation at RNA polymerase III promoter"/>
    <property type="evidence" value="ECO:0007669"/>
    <property type="project" value="InterPro"/>
</dbReference>
<evidence type="ECO:0000256" key="5">
    <source>
        <dbReference type="ARBA" id="ARBA00023242"/>
    </source>
</evidence>
<dbReference type="GO" id="GO:0003677">
    <property type="term" value="F:DNA binding"/>
    <property type="evidence" value="ECO:0007669"/>
    <property type="project" value="UniProtKB-KW"/>
</dbReference>
<feature type="domain" description="B-block binding subunit of TFIIIC" evidence="7">
    <location>
        <begin position="158"/>
        <end position="221"/>
    </location>
</feature>
<organism evidence="9 10">
    <name type="scientific">Serendipita vermifera MAFF 305830</name>
    <dbReference type="NCBI Taxonomy" id="933852"/>
    <lineage>
        <taxon>Eukaryota</taxon>
        <taxon>Fungi</taxon>
        <taxon>Dikarya</taxon>
        <taxon>Basidiomycota</taxon>
        <taxon>Agaricomycotina</taxon>
        <taxon>Agaricomycetes</taxon>
        <taxon>Sebacinales</taxon>
        <taxon>Serendipitaceae</taxon>
        <taxon>Serendipita</taxon>
    </lineage>
</organism>
<reference evidence="9 10" key="1">
    <citation type="submission" date="2014-04" db="EMBL/GenBank/DDBJ databases">
        <authorList>
            <consortium name="DOE Joint Genome Institute"/>
            <person name="Kuo A."/>
            <person name="Zuccaro A."/>
            <person name="Kohler A."/>
            <person name="Nagy L.G."/>
            <person name="Floudas D."/>
            <person name="Copeland A."/>
            <person name="Barry K.W."/>
            <person name="Cichocki N."/>
            <person name="Veneault-Fourrey C."/>
            <person name="LaButti K."/>
            <person name="Lindquist E.A."/>
            <person name="Lipzen A."/>
            <person name="Lundell T."/>
            <person name="Morin E."/>
            <person name="Murat C."/>
            <person name="Sun H."/>
            <person name="Tunlid A."/>
            <person name="Henrissat B."/>
            <person name="Grigoriev I.V."/>
            <person name="Hibbett D.S."/>
            <person name="Martin F."/>
            <person name="Nordberg H.P."/>
            <person name="Cantor M.N."/>
            <person name="Hua S.X."/>
        </authorList>
    </citation>
    <scope>NUCLEOTIDE SEQUENCE [LARGE SCALE GENOMIC DNA]</scope>
    <source>
        <strain evidence="9 10">MAFF 305830</strain>
    </source>
</reference>
<dbReference type="Pfam" id="PF04182">
    <property type="entry name" value="B-block_TFIIIC"/>
    <property type="match status" value="1"/>
</dbReference>
<evidence type="ECO:0000256" key="4">
    <source>
        <dbReference type="ARBA" id="ARBA00023163"/>
    </source>
</evidence>
<proteinExistence type="predicted"/>
<comment type="subcellular location">
    <subcellularLocation>
        <location evidence="1">Nucleus</location>
    </subcellularLocation>
</comment>
<evidence type="ECO:0000259" key="8">
    <source>
        <dbReference type="Pfam" id="PF20222"/>
    </source>
</evidence>
<evidence type="ECO:0000313" key="10">
    <source>
        <dbReference type="Proteomes" id="UP000054097"/>
    </source>
</evidence>
<feature type="compositionally biased region" description="Basic and acidic residues" evidence="6">
    <location>
        <begin position="1836"/>
        <end position="1845"/>
    </location>
</feature>
<dbReference type="GO" id="GO:0000127">
    <property type="term" value="C:transcription factor TFIIIC complex"/>
    <property type="evidence" value="ECO:0007669"/>
    <property type="project" value="InterPro"/>
</dbReference>
<dbReference type="GO" id="GO:0042791">
    <property type="term" value="P:5S class rRNA transcription by RNA polymerase III"/>
    <property type="evidence" value="ECO:0007669"/>
    <property type="project" value="TreeGrafter"/>
</dbReference>
<feature type="domain" description="Transcription factor tau subunit sfc3/Tfc3 C-terminal" evidence="8">
    <location>
        <begin position="1465"/>
        <end position="1824"/>
    </location>
</feature>
<keyword evidence="4" id="KW-0804">Transcription</keyword>
<evidence type="ECO:0000313" key="9">
    <source>
        <dbReference type="EMBL" id="KIM23589.1"/>
    </source>
</evidence>
<dbReference type="PANTHER" id="PTHR15180">
    <property type="entry name" value="GENERAL TRANSCRIPTION FACTOR 3C POLYPEPTIDE 1"/>
    <property type="match status" value="1"/>
</dbReference>
<dbReference type="Pfam" id="PF20222">
    <property type="entry name" value="DUF6581"/>
    <property type="match status" value="1"/>
</dbReference>
<gene>
    <name evidence="9" type="ORF">M408DRAFT_27805</name>
</gene>
<evidence type="ECO:0000256" key="6">
    <source>
        <dbReference type="SAM" id="MobiDB-lite"/>
    </source>
</evidence>
<evidence type="ECO:0000256" key="1">
    <source>
        <dbReference type="ARBA" id="ARBA00004123"/>
    </source>
</evidence>
<dbReference type="STRING" id="933852.A0A0C3AUB1"/>
<keyword evidence="5" id="KW-0539">Nucleus</keyword>
<evidence type="ECO:0000259" key="7">
    <source>
        <dbReference type="Pfam" id="PF04182"/>
    </source>
</evidence>
<feature type="region of interest" description="Disordered" evidence="6">
    <location>
        <begin position="1821"/>
        <end position="1852"/>
    </location>
</feature>
<feature type="compositionally biased region" description="Acidic residues" evidence="6">
    <location>
        <begin position="622"/>
        <end position="638"/>
    </location>
</feature>
<name>A0A0C3AUB1_SERVB</name>
<protein>
    <submittedName>
        <fullName evidence="9">Uncharacterized protein</fullName>
    </submittedName>
</protein>
<dbReference type="InterPro" id="IPR044210">
    <property type="entry name" value="Tfc3-like"/>
</dbReference>
<dbReference type="InterPro" id="IPR035625">
    <property type="entry name" value="Tfc3-like_eWH"/>
</dbReference>
<dbReference type="EMBL" id="KN824335">
    <property type="protein sequence ID" value="KIM23589.1"/>
    <property type="molecule type" value="Genomic_DNA"/>
</dbReference>
<keyword evidence="10" id="KW-1185">Reference proteome</keyword>
<feature type="region of interest" description="Disordered" evidence="6">
    <location>
        <begin position="693"/>
        <end position="736"/>
    </location>
</feature>
<dbReference type="InterPro" id="IPR046488">
    <property type="entry name" value="Sfc3/Tfc3_C"/>
</dbReference>
<dbReference type="CDD" id="cd16169">
    <property type="entry name" value="Tau138_eWH"/>
    <property type="match status" value="1"/>
</dbReference>
<accession>A0A0C3AUB1</accession>
<evidence type="ECO:0000256" key="2">
    <source>
        <dbReference type="ARBA" id="ARBA00022553"/>
    </source>
</evidence>
<reference evidence="10" key="2">
    <citation type="submission" date="2015-01" db="EMBL/GenBank/DDBJ databases">
        <title>Evolutionary Origins and Diversification of the Mycorrhizal Mutualists.</title>
        <authorList>
            <consortium name="DOE Joint Genome Institute"/>
            <consortium name="Mycorrhizal Genomics Consortium"/>
            <person name="Kohler A."/>
            <person name="Kuo A."/>
            <person name="Nagy L.G."/>
            <person name="Floudas D."/>
            <person name="Copeland A."/>
            <person name="Barry K.W."/>
            <person name="Cichocki N."/>
            <person name="Veneault-Fourrey C."/>
            <person name="LaButti K."/>
            <person name="Lindquist E.A."/>
            <person name="Lipzen A."/>
            <person name="Lundell T."/>
            <person name="Morin E."/>
            <person name="Murat C."/>
            <person name="Riley R."/>
            <person name="Ohm R."/>
            <person name="Sun H."/>
            <person name="Tunlid A."/>
            <person name="Henrissat B."/>
            <person name="Grigoriev I.V."/>
            <person name="Hibbett D.S."/>
            <person name="Martin F."/>
        </authorList>
    </citation>
    <scope>NUCLEOTIDE SEQUENCE [LARGE SCALE GENOMIC DNA]</scope>
    <source>
        <strain evidence="10">MAFF 305830</strain>
    </source>
</reference>
<keyword evidence="2" id="KW-0597">Phosphoprotein</keyword>
<feature type="region of interest" description="Disordered" evidence="6">
    <location>
        <begin position="1433"/>
        <end position="1465"/>
    </location>
</feature>
<dbReference type="InterPro" id="IPR007309">
    <property type="entry name" value="TFIIIC_Bblock-bd"/>
</dbReference>
<feature type="region of interest" description="Disordered" evidence="6">
    <location>
        <begin position="511"/>
        <end position="643"/>
    </location>
</feature>